<protein>
    <submittedName>
        <fullName evidence="2">Uncharacterized protein</fullName>
    </submittedName>
</protein>
<evidence type="ECO:0000313" key="3">
    <source>
        <dbReference type="Proteomes" id="UP000297452"/>
    </source>
</evidence>
<comment type="caution">
    <text evidence="2">The sequence shown here is derived from an EMBL/GenBank/DDBJ whole genome shotgun (WGS) entry which is preliminary data.</text>
</comment>
<feature type="region of interest" description="Disordered" evidence="1">
    <location>
        <begin position="138"/>
        <end position="266"/>
    </location>
</feature>
<reference evidence="2 3" key="1">
    <citation type="submission" date="2017-12" db="EMBL/GenBank/DDBJ databases">
        <title>Comparative genomics of Botrytis spp.</title>
        <authorList>
            <person name="Valero-Jimenez C.A."/>
            <person name="Tapia P."/>
            <person name="Veloso J."/>
            <person name="Silva-Moreno E."/>
            <person name="Staats M."/>
            <person name="Valdes J.H."/>
            <person name="Van Kan J.A.L."/>
        </authorList>
    </citation>
    <scope>NUCLEOTIDE SEQUENCE [LARGE SCALE GENOMIC DNA]</scope>
    <source>
        <strain evidence="2 3">MUCL2120</strain>
    </source>
</reference>
<dbReference type="OrthoDB" id="3534790at2759"/>
<feature type="compositionally biased region" description="Basic and acidic residues" evidence="1">
    <location>
        <begin position="209"/>
        <end position="247"/>
    </location>
</feature>
<organism evidence="2 3">
    <name type="scientific">Botryotinia narcissicola</name>
    <dbReference type="NCBI Taxonomy" id="278944"/>
    <lineage>
        <taxon>Eukaryota</taxon>
        <taxon>Fungi</taxon>
        <taxon>Dikarya</taxon>
        <taxon>Ascomycota</taxon>
        <taxon>Pezizomycotina</taxon>
        <taxon>Leotiomycetes</taxon>
        <taxon>Helotiales</taxon>
        <taxon>Sclerotiniaceae</taxon>
        <taxon>Botryotinia</taxon>
    </lineage>
</organism>
<evidence type="ECO:0000313" key="2">
    <source>
        <dbReference type="EMBL" id="TGO66222.1"/>
    </source>
</evidence>
<name>A0A4Z1J3S6_9HELO</name>
<dbReference type="AlphaFoldDB" id="A0A4Z1J3S6"/>
<evidence type="ECO:0000256" key="1">
    <source>
        <dbReference type="SAM" id="MobiDB-lite"/>
    </source>
</evidence>
<keyword evidence="3" id="KW-1185">Reference proteome</keyword>
<gene>
    <name evidence="2" type="ORF">BOTNAR_0065g00080</name>
</gene>
<sequence>MSLKTHMTVSLIVDSNHNSMFHFLHSLILCQRLFNKQLLAFHATRTLPLESPISTRYRSGSTQYLKSRFQHIYYTTTPYLHETARSFTISRKSSAITPISALLRSPSISPHSTISIIIPHLPKSSNLYYTRKSKNLGFWSSRKDKNPAPSVPIGKKRKGPNKSVQQAARSKENTKHTTAATSGREQRGDRSTNGTDASRHSFYENNSTDNKRDSYHAESDTSEHPNNEVRIIHEVRTHELGKQEREKKEKRKQMGYGSESSRYWDE</sequence>
<proteinExistence type="predicted"/>
<dbReference type="Proteomes" id="UP000297452">
    <property type="component" value="Unassembled WGS sequence"/>
</dbReference>
<accession>A0A4Z1J3S6</accession>
<dbReference type="EMBL" id="PQXJ01000065">
    <property type="protein sequence ID" value="TGO66222.1"/>
    <property type="molecule type" value="Genomic_DNA"/>
</dbReference>